<dbReference type="PANTHER" id="PTHR33964:SF1">
    <property type="entry name" value="RE45066P"/>
    <property type="match status" value="1"/>
</dbReference>
<dbReference type="EMBL" id="MH979831">
    <property type="protein sequence ID" value="AYV89286.1"/>
    <property type="molecule type" value="mRNA"/>
</dbReference>
<name>A0A3G5APL7_9ACAR</name>
<proteinExistence type="evidence at transcript level"/>
<keyword evidence="1" id="KW-1133">Transmembrane helix</keyword>
<keyword evidence="1" id="KW-0812">Transmembrane</keyword>
<organism evidence="3">
    <name type="scientific">Tetranychus evansi</name>
    <name type="common">red spider mite</name>
    <dbReference type="NCBI Taxonomy" id="178897"/>
    <lineage>
        <taxon>Eukaryota</taxon>
        <taxon>Metazoa</taxon>
        <taxon>Ecdysozoa</taxon>
        <taxon>Arthropoda</taxon>
        <taxon>Chelicerata</taxon>
        <taxon>Arachnida</taxon>
        <taxon>Acari</taxon>
        <taxon>Acariformes</taxon>
        <taxon>Trombidiformes</taxon>
        <taxon>Prostigmata</taxon>
        <taxon>Eleutherengona</taxon>
        <taxon>Raphignathae</taxon>
        <taxon>Tetranychoidea</taxon>
        <taxon>Tetranychidae</taxon>
        <taxon>Tetranychus</taxon>
    </lineage>
</organism>
<feature type="signal peptide" evidence="2">
    <location>
        <begin position="1"/>
        <end position="33"/>
    </location>
</feature>
<keyword evidence="2" id="KW-0732">Signal</keyword>
<feature type="chain" id="PRO_5018005827" evidence="2">
    <location>
        <begin position="34"/>
        <end position="370"/>
    </location>
</feature>
<dbReference type="PANTHER" id="PTHR33964">
    <property type="entry name" value="RE45066P-RELATED"/>
    <property type="match status" value="1"/>
</dbReference>
<reference evidence="3" key="1">
    <citation type="submission" date="2018-09" db="EMBL/GenBank/DDBJ databases">
        <title>Identification of saliva proteins of spider mite Tetranychus evansi by transcriptome and LC-MS/MS approach.</title>
        <authorList>
            <person name="Huang H.-J."/>
            <person name="Cui J.-R."/>
            <person name="Hong X.-Y."/>
        </authorList>
    </citation>
    <scope>NUCLEOTIDE SEQUENCE</scope>
</reference>
<protein>
    <submittedName>
        <fullName evidence="3">Secreted salivary gland</fullName>
    </submittedName>
</protein>
<keyword evidence="1" id="KW-0472">Membrane</keyword>
<accession>A0A3G5APL7</accession>
<sequence length="370" mass="42148">MKLAKSSFNVLMFQCEAFWILFNFFILNSLVQATSDSVKTNDCPKSVDHCAKNMKGVLNDTRFTFPRNDHQLDILCLHLNRTITCINKFIECDLTSNVKKDTFNGLLQLMEKLCSKSSKFRIEYLKHAECYHKLAPVYTKCYQLYYESERQRIELNRNITTSQHLILWCCNYKNHRKCTTDPVSRFCGSDAANLAEQIVIISEGQDSLDHCPKHIITSSTCLKQWESLGLLVNTTYTSNGNIEFLSDEDNSLYPDRISSSASGSLSSLVTRKCNDNHHLNPLTLLVNPFIPSILQSIALIVIILVYNYFNVFRTFPVKCCSQSQTLATSKDKPFTQFSYSRATLPATPSKSNGALKDFNLSRLSLVKEKT</sequence>
<dbReference type="AlphaFoldDB" id="A0A3G5APL7"/>
<evidence type="ECO:0000256" key="2">
    <source>
        <dbReference type="SAM" id="SignalP"/>
    </source>
</evidence>
<feature type="transmembrane region" description="Helical" evidence="1">
    <location>
        <begin position="289"/>
        <end position="309"/>
    </location>
</feature>
<evidence type="ECO:0000313" key="3">
    <source>
        <dbReference type="EMBL" id="AYV89286.1"/>
    </source>
</evidence>
<evidence type="ECO:0000256" key="1">
    <source>
        <dbReference type="SAM" id="Phobius"/>
    </source>
</evidence>